<keyword evidence="6" id="KW-0175">Coiled coil</keyword>
<evidence type="ECO:0000313" key="11">
    <source>
        <dbReference type="Proteomes" id="UP000619457"/>
    </source>
</evidence>
<evidence type="ECO:0000256" key="1">
    <source>
        <dbReference type="ARBA" id="ARBA00000085"/>
    </source>
</evidence>
<evidence type="ECO:0000259" key="7">
    <source>
        <dbReference type="PROSITE" id="PS50109"/>
    </source>
</evidence>
<dbReference type="GO" id="GO:0000155">
    <property type="term" value="F:phosphorelay sensor kinase activity"/>
    <property type="evidence" value="ECO:0007669"/>
    <property type="project" value="InterPro"/>
</dbReference>
<dbReference type="PROSITE" id="PS50109">
    <property type="entry name" value="HIS_KIN"/>
    <property type="match status" value="1"/>
</dbReference>
<dbReference type="PRINTS" id="PR00344">
    <property type="entry name" value="BCTRLSENSOR"/>
</dbReference>
<dbReference type="NCBIfam" id="TIGR00229">
    <property type="entry name" value="sensory_box"/>
    <property type="match status" value="3"/>
</dbReference>
<accession>A0A918UMB3</accession>
<proteinExistence type="predicted"/>
<dbReference type="EMBL" id="BMWX01000002">
    <property type="protein sequence ID" value="GGZ20232.1"/>
    <property type="molecule type" value="Genomic_DNA"/>
</dbReference>
<dbReference type="SUPFAM" id="SSF55874">
    <property type="entry name" value="ATPase domain of HSP90 chaperone/DNA topoisomerase II/histidine kinase"/>
    <property type="match status" value="1"/>
</dbReference>
<dbReference type="Gene3D" id="3.30.450.20">
    <property type="entry name" value="PAS domain"/>
    <property type="match status" value="3"/>
</dbReference>
<dbReference type="InterPro" id="IPR000014">
    <property type="entry name" value="PAS"/>
</dbReference>
<dbReference type="CDD" id="cd00130">
    <property type="entry name" value="PAS"/>
    <property type="match status" value="3"/>
</dbReference>
<dbReference type="InterPro" id="IPR003661">
    <property type="entry name" value="HisK_dim/P_dom"/>
</dbReference>
<dbReference type="Gene3D" id="1.10.287.130">
    <property type="match status" value="1"/>
</dbReference>
<dbReference type="PROSITE" id="PS50112">
    <property type="entry name" value="PAS"/>
    <property type="match status" value="3"/>
</dbReference>
<dbReference type="SMART" id="SM00388">
    <property type="entry name" value="HisKA"/>
    <property type="match status" value="1"/>
</dbReference>
<dbReference type="EC" id="2.7.13.3" evidence="2"/>
<evidence type="ECO:0000256" key="5">
    <source>
        <dbReference type="ARBA" id="ARBA00022777"/>
    </source>
</evidence>
<evidence type="ECO:0000313" key="10">
    <source>
        <dbReference type="EMBL" id="GGZ20232.1"/>
    </source>
</evidence>
<keyword evidence="3" id="KW-0597">Phosphoprotein</keyword>
<feature type="domain" description="Histidine kinase" evidence="7">
    <location>
        <begin position="384"/>
        <end position="595"/>
    </location>
</feature>
<dbReference type="InterPro" id="IPR004358">
    <property type="entry name" value="Sig_transdc_His_kin-like_C"/>
</dbReference>
<evidence type="ECO:0000256" key="4">
    <source>
        <dbReference type="ARBA" id="ARBA00022679"/>
    </source>
</evidence>
<dbReference type="GO" id="GO:0006355">
    <property type="term" value="P:regulation of DNA-templated transcription"/>
    <property type="evidence" value="ECO:0007669"/>
    <property type="project" value="InterPro"/>
</dbReference>
<feature type="coiled-coil region" evidence="6">
    <location>
        <begin position="354"/>
        <end position="381"/>
    </location>
</feature>
<reference evidence="10" key="1">
    <citation type="journal article" date="2014" name="Int. J. Syst. Evol. Microbiol.">
        <title>Complete genome sequence of Corynebacterium casei LMG S-19264T (=DSM 44701T), isolated from a smear-ripened cheese.</title>
        <authorList>
            <consortium name="US DOE Joint Genome Institute (JGI-PGF)"/>
            <person name="Walter F."/>
            <person name="Albersmeier A."/>
            <person name="Kalinowski J."/>
            <person name="Ruckert C."/>
        </authorList>
    </citation>
    <scope>NUCLEOTIDE SEQUENCE</scope>
    <source>
        <strain evidence="10">KCTC 12368</strain>
    </source>
</reference>
<feature type="domain" description="PAS" evidence="8">
    <location>
        <begin position="1"/>
        <end position="67"/>
    </location>
</feature>
<feature type="domain" description="PAC" evidence="9">
    <location>
        <begin position="316"/>
        <end position="366"/>
    </location>
</feature>
<comment type="catalytic activity">
    <reaction evidence="1">
        <text>ATP + protein L-histidine = ADP + protein N-phospho-L-histidine.</text>
        <dbReference type="EC" id="2.7.13.3"/>
    </reaction>
</comment>
<dbReference type="Pfam" id="PF00512">
    <property type="entry name" value="HisKA"/>
    <property type="match status" value="1"/>
</dbReference>
<dbReference type="InterPro" id="IPR036890">
    <property type="entry name" value="HATPase_C_sf"/>
</dbReference>
<dbReference type="InterPro" id="IPR036097">
    <property type="entry name" value="HisK_dim/P_sf"/>
</dbReference>
<dbReference type="Pfam" id="PF00989">
    <property type="entry name" value="PAS"/>
    <property type="match status" value="2"/>
</dbReference>
<dbReference type="InterPro" id="IPR001610">
    <property type="entry name" value="PAC"/>
</dbReference>
<evidence type="ECO:0000256" key="2">
    <source>
        <dbReference type="ARBA" id="ARBA00012438"/>
    </source>
</evidence>
<dbReference type="InterPro" id="IPR005467">
    <property type="entry name" value="His_kinase_dom"/>
</dbReference>
<dbReference type="PANTHER" id="PTHR43304:SF1">
    <property type="entry name" value="PAC DOMAIN-CONTAINING PROTEIN"/>
    <property type="match status" value="1"/>
</dbReference>
<evidence type="ECO:0000259" key="9">
    <source>
        <dbReference type="PROSITE" id="PS50113"/>
    </source>
</evidence>
<dbReference type="Pfam" id="PF02518">
    <property type="entry name" value="HATPase_c"/>
    <property type="match status" value="1"/>
</dbReference>
<feature type="domain" description="PAC" evidence="9">
    <location>
        <begin position="195"/>
        <end position="245"/>
    </location>
</feature>
<name>A0A918UMB3_9BACT</name>
<keyword evidence="11" id="KW-1185">Reference proteome</keyword>
<feature type="domain" description="PAS" evidence="8">
    <location>
        <begin position="239"/>
        <end position="292"/>
    </location>
</feature>
<sequence>MDDHILFHATDAIIGLDLRGSITYSNTSAEHLLGLSSRELLDRDHRTLLADDPNHTYEMIRESLMFGEHIDPIRREVLTKGGKAPQSVLVQYSPMKSDKGKFMGISAIMRKLTQSEKVANKAQALLETAPDAMVIVNQQGQIVLVNAQTEAQFGYTKEELLGKELEILVPDDIVYQHRHQRERYVSEPVPRNMSEDMELKGQRKDGSTFPVEVSLSPLKTENGLFISAAIRNISDRKKEEHKFRRLLDSAPDAIVIVGKEGLIQIVNAQVEKIFGYNKEDLIGKKVEELIPERYKNKHPGHRNSFAHNPKVRPMGAGLELSGLRKNGEEFPVEISLSPMETKDGILIIAAIRDITDRKSAQKELERKYKELEEKNKELEQFAYVASHDLQEPLQTVISLTEFLAESYGGMLDTNGAKSMEYVLASTKRMRQLIKGLLDYSQIGRQAVLAAVDCNTLLMEIKEDLSTVITNTKASIKVEKLPIVQGYETALRQLFQNLLTNAIKFTKANCQPVVSVFCKEEGENWLFGVKDNGIGIDKKYVDRIFIIFQRLHLREQYEGTGIGLAHCRKIVALHHGKIWVESEINKGSTFYFTIPK</sequence>
<dbReference type="SMART" id="SM00091">
    <property type="entry name" value="PAS"/>
    <property type="match status" value="3"/>
</dbReference>
<dbReference type="InterPro" id="IPR003594">
    <property type="entry name" value="HATPase_dom"/>
</dbReference>
<protein>
    <recommendedName>
        <fullName evidence="2">histidine kinase</fullName>
        <ecNumber evidence="2">2.7.13.3</ecNumber>
    </recommendedName>
</protein>
<dbReference type="SUPFAM" id="SSF55785">
    <property type="entry name" value="PYP-like sensor domain (PAS domain)"/>
    <property type="match status" value="3"/>
</dbReference>
<evidence type="ECO:0000256" key="3">
    <source>
        <dbReference type="ARBA" id="ARBA00022553"/>
    </source>
</evidence>
<dbReference type="SMART" id="SM00387">
    <property type="entry name" value="HATPase_c"/>
    <property type="match status" value="1"/>
</dbReference>
<dbReference type="CDD" id="cd00082">
    <property type="entry name" value="HisKA"/>
    <property type="match status" value="1"/>
</dbReference>
<dbReference type="AlphaFoldDB" id="A0A918UMB3"/>
<feature type="domain" description="PAS" evidence="8">
    <location>
        <begin position="118"/>
        <end position="172"/>
    </location>
</feature>
<keyword evidence="5" id="KW-0418">Kinase</keyword>
<dbReference type="RefSeq" id="WP_018472373.1">
    <property type="nucleotide sequence ID" value="NZ_BMWX01000002.1"/>
</dbReference>
<reference evidence="10" key="2">
    <citation type="submission" date="2020-09" db="EMBL/GenBank/DDBJ databases">
        <authorList>
            <person name="Sun Q."/>
            <person name="Kim S."/>
        </authorList>
    </citation>
    <scope>NUCLEOTIDE SEQUENCE</scope>
    <source>
        <strain evidence="10">KCTC 12368</strain>
    </source>
</reference>
<evidence type="ECO:0000256" key="6">
    <source>
        <dbReference type="SAM" id="Coils"/>
    </source>
</evidence>
<dbReference type="InterPro" id="IPR052162">
    <property type="entry name" value="Sensor_kinase/Photoreceptor"/>
</dbReference>
<dbReference type="PROSITE" id="PS50113">
    <property type="entry name" value="PAC"/>
    <property type="match status" value="2"/>
</dbReference>
<dbReference type="SUPFAM" id="SSF47384">
    <property type="entry name" value="Homodimeric domain of signal transducing histidine kinase"/>
    <property type="match status" value="1"/>
</dbReference>
<organism evidence="10 11">
    <name type="scientific">Echinicola pacifica</name>
    <dbReference type="NCBI Taxonomy" id="346377"/>
    <lineage>
        <taxon>Bacteria</taxon>
        <taxon>Pseudomonadati</taxon>
        <taxon>Bacteroidota</taxon>
        <taxon>Cytophagia</taxon>
        <taxon>Cytophagales</taxon>
        <taxon>Cyclobacteriaceae</taxon>
        <taxon>Echinicola</taxon>
    </lineage>
</organism>
<dbReference type="InterPro" id="IPR035965">
    <property type="entry name" value="PAS-like_dom_sf"/>
</dbReference>
<dbReference type="Pfam" id="PF13426">
    <property type="entry name" value="PAS_9"/>
    <property type="match status" value="1"/>
</dbReference>
<evidence type="ECO:0000259" key="8">
    <source>
        <dbReference type="PROSITE" id="PS50112"/>
    </source>
</evidence>
<dbReference type="InterPro" id="IPR013767">
    <property type="entry name" value="PAS_fold"/>
</dbReference>
<comment type="caution">
    <text evidence="10">The sequence shown here is derived from an EMBL/GenBank/DDBJ whole genome shotgun (WGS) entry which is preliminary data.</text>
</comment>
<dbReference type="InterPro" id="IPR000700">
    <property type="entry name" value="PAS-assoc_C"/>
</dbReference>
<dbReference type="PANTHER" id="PTHR43304">
    <property type="entry name" value="PHYTOCHROME-LIKE PROTEIN CPH1"/>
    <property type="match status" value="1"/>
</dbReference>
<dbReference type="FunFam" id="3.30.565.10:FF:000006">
    <property type="entry name" value="Sensor histidine kinase WalK"/>
    <property type="match status" value="1"/>
</dbReference>
<dbReference type="Gene3D" id="3.30.565.10">
    <property type="entry name" value="Histidine kinase-like ATPase, C-terminal domain"/>
    <property type="match status" value="1"/>
</dbReference>
<dbReference type="Proteomes" id="UP000619457">
    <property type="component" value="Unassembled WGS sequence"/>
</dbReference>
<dbReference type="SMART" id="SM00086">
    <property type="entry name" value="PAC"/>
    <property type="match status" value="3"/>
</dbReference>
<gene>
    <name evidence="10" type="ORF">GCM10007049_10990</name>
</gene>
<keyword evidence="4" id="KW-0808">Transferase</keyword>